<proteinExistence type="predicted"/>
<feature type="transmembrane region" description="Helical" evidence="8">
    <location>
        <begin position="133"/>
        <end position="151"/>
    </location>
</feature>
<comment type="caution">
    <text evidence="9">The sequence shown here is derived from an EMBL/GenBank/DDBJ whole genome shotgun (WGS) entry which is preliminary data.</text>
</comment>
<dbReference type="OrthoDB" id="999962at2759"/>
<comment type="subcellular location">
    <subcellularLocation>
        <location evidence="1">Membrane</location>
        <topology evidence="1">Multi-pass membrane protein</topology>
    </subcellularLocation>
</comment>
<keyword evidence="10" id="KW-1185">Reference proteome</keyword>
<name>A0A060SI39_PYCCI</name>
<dbReference type="Proteomes" id="UP000029665">
    <property type="component" value="Unassembled WGS sequence"/>
</dbReference>
<feature type="region of interest" description="Disordered" evidence="7">
    <location>
        <begin position="59"/>
        <end position="81"/>
    </location>
</feature>
<evidence type="ECO:0000256" key="8">
    <source>
        <dbReference type="SAM" id="Phobius"/>
    </source>
</evidence>
<sequence>MSASGVLRGLTLGVVSDWATTLGLIFGGCCRYNVTQVSSVLLVTAGVVLTTLSASASAPKRRERPHASPIPATEGGADAGAGGGWLSREQWRYATGIALLTLALVLSGLLGIVQDWTYARVVLFGDADAVGPGVWAGAGMVFVGTMGYALGSRIGAKEKEKGKGKGKRE</sequence>
<keyword evidence="3" id="KW-0762">Sugar transport</keyword>
<keyword evidence="2" id="KW-0813">Transport</keyword>
<dbReference type="HOGENOM" id="CLU_1579330_0_0_1"/>
<dbReference type="Pfam" id="PF08449">
    <property type="entry name" value="UAA"/>
    <property type="match status" value="1"/>
</dbReference>
<gene>
    <name evidence="9" type="ORF">BN946_scf185043.g228</name>
</gene>
<feature type="transmembrane region" description="Helical" evidence="8">
    <location>
        <begin position="12"/>
        <end position="34"/>
    </location>
</feature>
<accession>A0A060SI39</accession>
<evidence type="ECO:0000313" key="9">
    <source>
        <dbReference type="EMBL" id="CDO74177.1"/>
    </source>
</evidence>
<dbReference type="InterPro" id="IPR013657">
    <property type="entry name" value="SCL35B1-4/HUT1"/>
</dbReference>
<evidence type="ECO:0000256" key="6">
    <source>
        <dbReference type="ARBA" id="ARBA00023136"/>
    </source>
</evidence>
<evidence type="ECO:0000256" key="2">
    <source>
        <dbReference type="ARBA" id="ARBA00022448"/>
    </source>
</evidence>
<organism evidence="9 10">
    <name type="scientific">Pycnoporus cinnabarinus</name>
    <name type="common">Cinnabar-red polypore</name>
    <name type="synonym">Trametes cinnabarina</name>
    <dbReference type="NCBI Taxonomy" id="5643"/>
    <lineage>
        <taxon>Eukaryota</taxon>
        <taxon>Fungi</taxon>
        <taxon>Dikarya</taxon>
        <taxon>Basidiomycota</taxon>
        <taxon>Agaricomycotina</taxon>
        <taxon>Agaricomycetes</taxon>
        <taxon>Polyporales</taxon>
        <taxon>Polyporaceae</taxon>
        <taxon>Trametes</taxon>
    </lineage>
</organism>
<keyword evidence="5 8" id="KW-1133">Transmembrane helix</keyword>
<keyword evidence="4 8" id="KW-0812">Transmembrane</keyword>
<dbReference type="EMBL" id="CCBP010000125">
    <property type="protein sequence ID" value="CDO74177.1"/>
    <property type="molecule type" value="Genomic_DNA"/>
</dbReference>
<evidence type="ECO:0000256" key="7">
    <source>
        <dbReference type="SAM" id="MobiDB-lite"/>
    </source>
</evidence>
<evidence type="ECO:0000256" key="1">
    <source>
        <dbReference type="ARBA" id="ARBA00004141"/>
    </source>
</evidence>
<evidence type="ECO:0000256" key="4">
    <source>
        <dbReference type="ARBA" id="ARBA00022692"/>
    </source>
</evidence>
<feature type="transmembrane region" description="Helical" evidence="8">
    <location>
        <begin position="93"/>
        <end position="113"/>
    </location>
</feature>
<dbReference type="AlphaFoldDB" id="A0A060SI39"/>
<evidence type="ECO:0000313" key="10">
    <source>
        <dbReference type="Proteomes" id="UP000029665"/>
    </source>
</evidence>
<reference evidence="9" key="1">
    <citation type="submission" date="2014-01" db="EMBL/GenBank/DDBJ databases">
        <title>The genome of the white-rot fungus Pycnoporus cinnabarinus: a basidiomycete model with a versatile arsenal for lignocellulosic biomass breakdown.</title>
        <authorList>
            <person name="Levasseur A."/>
            <person name="Lomascolo A."/>
            <person name="Ruiz-Duenas F.J."/>
            <person name="Uzan E."/>
            <person name="Piumi F."/>
            <person name="Kues U."/>
            <person name="Ram A.F.J."/>
            <person name="Murat C."/>
            <person name="Haon M."/>
            <person name="Benoit I."/>
            <person name="Arfi Y."/>
            <person name="Chevret D."/>
            <person name="Drula E."/>
            <person name="Kwon M.J."/>
            <person name="Gouret P."/>
            <person name="Lesage-Meessen L."/>
            <person name="Lombard V."/>
            <person name="Mariette J."/>
            <person name="Noirot C."/>
            <person name="Park J."/>
            <person name="Patyshakuliyeva A."/>
            <person name="Wieneger R.A.B."/>
            <person name="Wosten H.A.B."/>
            <person name="Martin F."/>
            <person name="Coutinho P.M."/>
            <person name="de Vries R."/>
            <person name="Martinez A.T."/>
            <person name="Klopp C."/>
            <person name="Pontarotti P."/>
            <person name="Henrissat B."/>
            <person name="Record E."/>
        </authorList>
    </citation>
    <scope>NUCLEOTIDE SEQUENCE [LARGE SCALE GENOMIC DNA]</scope>
    <source>
        <strain evidence="9">BRFM137</strain>
    </source>
</reference>
<keyword evidence="6 8" id="KW-0472">Membrane</keyword>
<evidence type="ECO:0000256" key="3">
    <source>
        <dbReference type="ARBA" id="ARBA00022597"/>
    </source>
</evidence>
<evidence type="ECO:0000256" key="5">
    <source>
        <dbReference type="ARBA" id="ARBA00022989"/>
    </source>
</evidence>
<feature type="transmembrane region" description="Helical" evidence="8">
    <location>
        <begin position="40"/>
        <end position="58"/>
    </location>
</feature>
<dbReference type="GO" id="GO:0016020">
    <property type="term" value="C:membrane"/>
    <property type="evidence" value="ECO:0007669"/>
    <property type="project" value="UniProtKB-SubCell"/>
</dbReference>
<protein>
    <submittedName>
        <fullName evidence="9">Uncharacterized protein</fullName>
    </submittedName>
</protein>
<dbReference type="GO" id="GO:0055085">
    <property type="term" value="P:transmembrane transport"/>
    <property type="evidence" value="ECO:0007669"/>
    <property type="project" value="InterPro"/>
</dbReference>